<protein>
    <submittedName>
        <fullName evidence="9">Dipeptide transport system permease protein DppC</fullName>
    </submittedName>
</protein>
<evidence type="ECO:0000256" key="4">
    <source>
        <dbReference type="ARBA" id="ARBA00022692"/>
    </source>
</evidence>
<keyword evidence="6 7" id="KW-0472">Membrane</keyword>
<keyword evidence="4 7" id="KW-0812">Transmembrane</keyword>
<evidence type="ECO:0000256" key="1">
    <source>
        <dbReference type="ARBA" id="ARBA00004651"/>
    </source>
</evidence>
<dbReference type="InterPro" id="IPR000515">
    <property type="entry name" value="MetI-like"/>
</dbReference>
<evidence type="ECO:0000256" key="3">
    <source>
        <dbReference type="ARBA" id="ARBA00022475"/>
    </source>
</evidence>
<feature type="transmembrane region" description="Helical" evidence="7">
    <location>
        <begin position="98"/>
        <end position="121"/>
    </location>
</feature>
<proteinExistence type="inferred from homology"/>
<evidence type="ECO:0000259" key="8">
    <source>
        <dbReference type="PROSITE" id="PS50928"/>
    </source>
</evidence>
<feature type="transmembrane region" description="Helical" evidence="7">
    <location>
        <begin position="159"/>
        <end position="176"/>
    </location>
</feature>
<dbReference type="SUPFAM" id="SSF161098">
    <property type="entry name" value="MetI-like"/>
    <property type="match status" value="1"/>
</dbReference>
<accession>A0A6J4VS53</accession>
<dbReference type="InterPro" id="IPR035906">
    <property type="entry name" value="MetI-like_sf"/>
</dbReference>
<dbReference type="CDD" id="cd06261">
    <property type="entry name" value="TM_PBP2"/>
    <property type="match status" value="1"/>
</dbReference>
<dbReference type="Pfam" id="PF00528">
    <property type="entry name" value="BPD_transp_1"/>
    <property type="match status" value="1"/>
</dbReference>
<feature type="transmembrane region" description="Helical" evidence="7">
    <location>
        <begin position="33"/>
        <end position="55"/>
    </location>
</feature>
<feature type="transmembrane region" description="Helical" evidence="7">
    <location>
        <begin position="211"/>
        <end position="237"/>
    </location>
</feature>
<dbReference type="Gene3D" id="1.10.3720.10">
    <property type="entry name" value="MetI-like"/>
    <property type="match status" value="1"/>
</dbReference>
<feature type="transmembrane region" description="Helical" evidence="7">
    <location>
        <begin position="257"/>
        <end position="278"/>
    </location>
</feature>
<evidence type="ECO:0000256" key="5">
    <source>
        <dbReference type="ARBA" id="ARBA00022989"/>
    </source>
</evidence>
<evidence type="ECO:0000256" key="2">
    <source>
        <dbReference type="ARBA" id="ARBA00022448"/>
    </source>
</evidence>
<keyword evidence="2 7" id="KW-0813">Transport</keyword>
<dbReference type="InterPro" id="IPR050366">
    <property type="entry name" value="BP-dependent_transpt_permease"/>
</dbReference>
<dbReference type="GO" id="GO:0005886">
    <property type="term" value="C:plasma membrane"/>
    <property type="evidence" value="ECO:0007669"/>
    <property type="project" value="UniProtKB-SubCell"/>
</dbReference>
<reference evidence="9" key="1">
    <citation type="submission" date="2020-02" db="EMBL/GenBank/DDBJ databases">
        <authorList>
            <person name="Meier V. D."/>
        </authorList>
    </citation>
    <scope>NUCLEOTIDE SEQUENCE</scope>
    <source>
        <strain evidence="9">AVDCRST_MAG88</strain>
    </source>
</reference>
<evidence type="ECO:0000313" key="9">
    <source>
        <dbReference type="EMBL" id="CAA9586521.1"/>
    </source>
</evidence>
<keyword evidence="3" id="KW-1003">Cell membrane</keyword>
<feature type="transmembrane region" description="Helical" evidence="7">
    <location>
        <begin position="128"/>
        <end position="153"/>
    </location>
</feature>
<dbReference type="GO" id="GO:0055085">
    <property type="term" value="P:transmembrane transport"/>
    <property type="evidence" value="ECO:0007669"/>
    <property type="project" value="InterPro"/>
</dbReference>
<keyword evidence="5 7" id="KW-1133">Transmembrane helix</keyword>
<feature type="domain" description="ABC transmembrane type-1" evidence="8">
    <location>
        <begin position="94"/>
        <end position="283"/>
    </location>
</feature>
<gene>
    <name evidence="9" type="ORF">AVDCRST_MAG88-4026</name>
</gene>
<evidence type="ECO:0000256" key="7">
    <source>
        <dbReference type="RuleBase" id="RU363032"/>
    </source>
</evidence>
<dbReference type="PANTHER" id="PTHR43386">
    <property type="entry name" value="OLIGOPEPTIDE TRANSPORT SYSTEM PERMEASE PROTEIN APPC"/>
    <property type="match status" value="1"/>
</dbReference>
<comment type="subcellular location">
    <subcellularLocation>
        <location evidence="1 7">Cell membrane</location>
        <topology evidence="1 7">Multi-pass membrane protein</topology>
    </subcellularLocation>
</comment>
<sequence>MSALETARRATPALWRPARGAARRRSRPGRARASLLPGVALLAFALAALCAPVLAPRDPDTIEMGVALAEPGAEYPLGTDQLGRDQLSRLLYGGRATLSLTLAGTLGIVTIGLLAGVAAGYAGGRVDLLISTVLTVLLALPSLLLTLAILGILGPGTRSLLIALIGAGWVGHARIFRASVLALREQPYVEAAFGAGASPARIVLRHLLPNLLPTAVVLATLDLGTLLLTVSSLSFLGMGVQPPTADWGVMLNDARPFFGEMPTLALAPGVCITAVALASNLLGDALRDLVDVGR</sequence>
<name>A0A6J4VS53_9BACT</name>
<comment type="similarity">
    <text evidence="7">Belongs to the binding-protein-dependent transport system permease family.</text>
</comment>
<organism evidence="9">
    <name type="scientific">uncultured Thermomicrobiales bacterium</name>
    <dbReference type="NCBI Taxonomy" id="1645740"/>
    <lineage>
        <taxon>Bacteria</taxon>
        <taxon>Pseudomonadati</taxon>
        <taxon>Thermomicrobiota</taxon>
        <taxon>Thermomicrobia</taxon>
        <taxon>Thermomicrobiales</taxon>
        <taxon>environmental samples</taxon>
    </lineage>
</organism>
<dbReference type="AlphaFoldDB" id="A0A6J4VS53"/>
<dbReference type="PANTHER" id="PTHR43386:SF1">
    <property type="entry name" value="D,D-DIPEPTIDE TRANSPORT SYSTEM PERMEASE PROTEIN DDPC-RELATED"/>
    <property type="match status" value="1"/>
</dbReference>
<dbReference type="EMBL" id="CADCWM010000994">
    <property type="protein sequence ID" value="CAA9586521.1"/>
    <property type="molecule type" value="Genomic_DNA"/>
</dbReference>
<evidence type="ECO:0000256" key="6">
    <source>
        <dbReference type="ARBA" id="ARBA00023136"/>
    </source>
</evidence>
<dbReference type="PROSITE" id="PS50928">
    <property type="entry name" value="ABC_TM1"/>
    <property type="match status" value="1"/>
</dbReference>